<evidence type="ECO:0000313" key="1">
    <source>
        <dbReference type="EMBL" id="ASU01112.1"/>
    </source>
</evidence>
<sequence>MAGKSHGMSNTRIHTIWKNMKQRCYNPKRNKYHLYGGKGIRVCEDWHDFIPFYEWSMGNGYKEGLTIDRIDSDKDYEPSNCRWVTDTENGRRAVENQHGTSIKNKYKTVRSADVYEYKGVKKTVKEWSKESGIPIETFKTRLKHEWSIERAIEQPVRRKK</sequence>
<keyword evidence="1" id="KW-0378">Hydrolase</keyword>
<dbReference type="GO" id="GO:0004519">
    <property type="term" value="F:endonuclease activity"/>
    <property type="evidence" value="ECO:0007669"/>
    <property type="project" value="UniProtKB-KW"/>
</dbReference>
<proteinExistence type="predicted"/>
<keyword evidence="1" id="KW-0540">Nuclease</keyword>
<reference evidence="2" key="1">
    <citation type="submission" date="2017-07" db="EMBL/GenBank/DDBJ databases">
        <authorList>
            <person name="Abker F."/>
            <person name="Adetunja A."/>
            <person name="Azinge I."/>
            <person name="Baskerville V."/>
            <person name="Brown C."/>
            <person name="Cabassa I."/>
            <person name="Cannady D."/>
            <person name="Duran G."/>
            <person name="Franklin M."/>
            <person name="Kontchou K."/>
            <person name="Kelly K.-A."/>
            <person name="Mohamed A."/>
            <person name="Okusolubo T."/>
            <person name="Oriala D."/>
            <person name="Shrestha A."/>
            <person name="Song A."/>
            <person name="Spruill R."/>
            <person name="Williams K."/>
            <person name="Nunn R."/>
            <person name="Johnson A."/>
            <person name="Erill I."/>
            <person name="Caruso S.M."/>
        </authorList>
    </citation>
    <scope>NUCLEOTIDE SEQUENCE [LARGE SCALE GENOMIC DNA]</scope>
</reference>
<gene>
    <name evidence="1" type="ORF">ANTHONY_272</name>
</gene>
<accession>A0A223LG90</accession>
<organism evidence="1 2">
    <name type="scientific">Bacillus phage Anthony</name>
    <dbReference type="NCBI Taxonomy" id="2024253"/>
    <lineage>
        <taxon>Viruses</taxon>
        <taxon>Duplodnaviria</taxon>
        <taxon>Heunggongvirae</taxon>
        <taxon>Uroviricota</taxon>
        <taxon>Caudoviricetes</taxon>
        <taxon>Herelleviridae</taxon>
        <taxon>Bastillevirinae</taxon>
        <taxon>Bastillevirus</taxon>
        <taxon>Bastillevirus CAM003</taxon>
    </lineage>
</organism>
<name>A0A223LG90_9CAUD</name>
<dbReference type="EMBL" id="MF498901">
    <property type="protein sequence ID" value="ASU01112.1"/>
    <property type="molecule type" value="Genomic_DNA"/>
</dbReference>
<protein>
    <submittedName>
        <fullName evidence="1">HNH homing endonuclease</fullName>
    </submittedName>
</protein>
<evidence type="ECO:0000313" key="2">
    <source>
        <dbReference type="Proteomes" id="UP000222424"/>
    </source>
</evidence>
<keyword evidence="1" id="KW-0255">Endonuclease</keyword>
<dbReference type="Proteomes" id="UP000222424">
    <property type="component" value="Genome"/>
</dbReference>